<proteinExistence type="predicted"/>
<sequence length="145" mass="16145">MTQQVGRMTRIFNSLVGVLARRGVSLAGSRELETIGRKSGQPRRTPVNLMVVDGATHLVAPRGQTDWVRNARKNPEVTLRLGQRATTYRAVEVHGEPAVPVLRHYLKKWAWEVGAFFPKGISAKSSDAELLAILPDHPVFRLEQV</sequence>
<dbReference type="Pfam" id="PF04075">
    <property type="entry name" value="F420H2_quin_red"/>
    <property type="match status" value="1"/>
</dbReference>
<dbReference type="InterPro" id="IPR004378">
    <property type="entry name" value="F420H2_quin_Rdtase"/>
</dbReference>
<dbReference type="EMBL" id="JAROAV010000028">
    <property type="protein sequence ID" value="MDF8264808.1"/>
    <property type="molecule type" value="Genomic_DNA"/>
</dbReference>
<accession>A0ABT6C8F2</accession>
<dbReference type="Gene3D" id="2.30.110.10">
    <property type="entry name" value="Electron Transport, Fmn-binding Protein, Chain A"/>
    <property type="match status" value="1"/>
</dbReference>
<dbReference type="RefSeq" id="WP_277192194.1">
    <property type="nucleotide sequence ID" value="NZ_JAROAV010000028.1"/>
</dbReference>
<dbReference type="NCBIfam" id="TIGR00026">
    <property type="entry name" value="hi_GC_TIGR00026"/>
    <property type="match status" value="1"/>
</dbReference>
<keyword evidence="2" id="KW-1185">Reference proteome</keyword>
<dbReference type="SUPFAM" id="SSF50475">
    <property type="entry name" value="FMN-binding split barrel"/>
    <property type="match status" value="1"/>
</dbReference>
<dbReference type="Proteomes" id="UP001528912">
    <property type="component" value="Unassembled WGS sequence"/>
</dbReference>
<comment type="caution">
    <text evidence="1">The sequence shown here is derived from an EMBL/GenBank/DDBJ whole genome shotgun (WGS) entry which is preliminary data.</text>
</comment>
<evidence type="ECO:0000313" key="1">
    <source>
        <dbReference type="EMBL" id="MDF8264808.1"/>
    </source>
</evidence>
<reference evidence="1 2" key="1">
    <citation type="submission" date="2023-03" db="EMBL/GenBank/DDBJ databases">
        <title>YIM 133296 draft genome.</title>
        <authorList>
            <person name="Xiong L."/>
        </authorList>
    </citation>
    <scope>NUCLEOTIDE SEQUENCE [LARGE SCALE GENOMIC DNA]</scope>
    <source>
        <strain evidence="1 2">YIM 133296</strain>
    </source>
</reference>
<gene>
    <name evidence="1" type="ORF">P4R38_11180</name>
</gene>
<evidence type="ECO:0000313" key="2">
    <source>
        <dbReference type="Proteomes" id="UP001528912"/>
    </source>
</evidence>
<dbReference type="InterPro" id="IPR012349">
    <property type="entry name" value="Split_barrel_FMN-bd"/>
</dbReference>
<name>A0ABT6C8F2_9MICO</name>
<organism evidence="1 2">
    <name type="scientific">Luteipulveratus flavus</name>
    <dbReference type="NCBI Taxonomy" id="3031728"/>
    <lineage>
        <taxon>Bacteria</taxon>
        <taxon>Bacillati</taxon>
        <taxon>Actinomycetota</taxon>
        <taxon>Actinomycetes</taxon>
        <taxon>Micrococcales</taxon>
        <taxon>Dermacoccaceae</taxon>
        <taxon>Luteipulveratus</taxon>
    </lineage>
</organism>
<protein>
    <submittedName>
        <fullName evidence="1">Nitroreductase family deazaflavin-dependent oxidoreductase</fullName>
    </submittedName>
</protein>